<dbReference type="InterPro" id="IPR002347">
    <property type="entry name" value="SDR_fam"/>
</dbReference>
<dbReference type="Gene3D" id="3.40.50.720">
    <property type="entry name" value="NAD(P)-binding Rossmann-like Domain"/>
    <property type="match status" value="1"/>
</dbReference>
<dbReference type="EMBL" id="FNMZ01000008">
    <property type="protein sequence ID" value="SDX67749.1"/>
    <property type="molecule type" value="Genomic_DNA"/>
</dbReference>
<dbReference type="RefSeq" id="WP_092684172.1">
    <property type="nucleotide sequence ID" value="NZ_FNMZ01000008.1"/>
</dbReference>
<dbReference type="GO" id="GO:0016616">
    <property type="term" value="F:oxidoreductase activity, acting on the CH-OH group of donors, NAD or NADP as acceptor"/>
    <property type="evidence" value="ECO:0007669"/>
    <property type="project" value="TreeGrafter"/>
</dbReference>
<keyword evidence="3" id="KW-1185">Reference proteome</keyword>
<dbReference type="PRINTS" id="PR00080">
    <property type="entry name" value="SDRFAMILY"/>
</dbReference>
<sequence>MNDFQGRVVVVTGGASGIGAACCTLLAQQGARVAVVDVNLPGAEAAAAGLPGSGHVAAPLDVRDADAVEALAARLDAEMGPAAALVTSAGVIQVPQSPEALTMAEWDRVVDVDQRGVWVCCVAWGRRMSVRGAGAIVNIASVAGMRSMPLHAYSPAKAAVISMTECLATEWGRSGVRVNAVSPGYTLTPALADAIDKGERDVSRIETATPMGRLVRPEEIASAVAFLCSDAASAISGATLPVDGGWLSGPSWSTYGAIPEARGN</sequence>
<dbReference type="Proteomes" id="UP000199118">
    <property type="component" value="Unassembled WGS sequence"/>
</dbReference>
<dbReference type="PANTHER" id="PTHR42760">
    <property type="entry name" value="SHORT-CHAIN DEHYDROGENASES/REDUCTASES FAMILY MEMBER"/>
    <property type="match status" value="1"/>
</dbReference>
<gene>
    <name evidence="2" type="ORF">SAMN05444336_10878</name>
</gene>
<proteinExistence type="inferred from homology"/>
<evidence type="ECO:0000313" key="2">
    <source>
        <dbReference type="EMBL" id="SDX67749.1"/>
    </source>
</evidence>
<dbReference type="STRING" id="356660.SAMN05444336_10878"/>
<dbReference type="OrthoDB" id="9803628at2"/>
<dbReference type="PROSITE" id="PS51257">
    <property type="entry name" value="PROKAR_LIPOPROTEIN"/>
    <property type="match status" value="1"/>
</dbReference>
<dbReference type="AlphaFoldDB" id="A0A1H3DQ07"/>
<dbReference type="InterPro" id="IPR036291">
    <property type="entry name" value="NAD(P)-bd_dom_sf"/>
</dbReference>
<protein>
    <submittedName>
        <fullName evidence="2">NAD(P)-dependent dehydrogenase, short-chain alcohol dehydrogenase family</fullName>
    </submittedName>
</protein>
<evidence type="ECO:0000256" key="1">
    <source>
        <dbReference type="ARBA" id="ARBA00006484"/>
    </source>
</evidence>
<comment type="similarity">
    <text evidence="1">Belongs to the short-chain dehydrogenases/reductases (SDR) family.</text>
</comment>
<dbReference type="CDD" id="cd05233">
    <property type="entry name" value="SDR_c"/>
    <property type="match status" value="1"/>
</dbReference>
<dbReference type="SUPFAM" id="SSF51735">
    <property type="entry name" value="NAD(P)-binding Rossmann-fold domains"/>
    <property type="match status" value="1"/>
</dbReference>
<name>A0A1H3DQ07_9RHOB</name>
<dbReference type="Pfam" id="PF13561">
    <property type="entry name" value="adh_short_C2"/>
    <property type="match status" value="1"/>
</dbReference>
<reference evidence="2 3" key="1">
    <citation type="submission" date="2016-10" db="EMBL/GenBank/DDBJ databases">
        <authorList>
            <person name="de Groot N.N."/>
        </authorList>
    </citation>
    <scope>NUCLEOTIDE SEQUENCE [LARGE SCALE GENOMIC DNA]</scope>
    <source>
        <strain evidence="2 3">DSM 17890</strain>
    </source>
</reference>
<dbReference type="FunFam" id="3.40.50.720:FF:000084">
    <property type="entry name" value="Short-chain dehydrogenase reductase"/>
    <property type="match status" value="1"/>
</dbReference>
<organism evidence="2 3">
    <name type="scientific">Albimonas donghaensis</name>
    <dbReference type="NCBI Taxonomy" id="356660"/>
    <lineage>
        <taxon>Bacteria</taxon>
        <taxon>Pseudomonadati</taxon>
        <taxon>Pseudomonadota</taxon>
        <taxon>Alphaproteobacteria</taxon>
        <taxon>Rhodobacterales</taxon>
        <taxon>Paracoccaceae</taxon>
        <taxon>Albimonas</taxon>
    </lineage>
</organism>
<evidence type="ECO:0000313" key="3">
    <source>
        <dbReference type="Proteomes" id="UP000199118"/>
    </source>
</evidence>
<accession>A0A1H3DQ07</accession>
<dbReference type="PRINTS" id="PR00081">
    <property type="entry name" value="GDHRDH"/>
</dbReference>